<dbReference type="Proteomes" id="UP000694853">
    <property type="component" value="Unplaced"/>
</dbReference>
<reference evidence="1" key="1">
    <citation type="journal article" date="2019" name="Toxins">
        <title>Detection of Abrin-Like and Prepropulchellin-Like Toxin Genes and Transcripts Using Whole Genome Sequencing and Full-Length Transcript Sequencing of Abrus precatorius.</title>
        <authorList>
            <person name="Hovde B.T."/>
            <person name="Daligault H.E."/>
            <person name="Hanschen E.R."/>
            <person name="Kunde Y.A."/>
            <person name="Johnson M.B."/>
            <person name="Starkenburg S.R."/>
            <person name="Johnson S.L."/>
        </authorList>
    </citation>
    <scope>NUCLEOTIDE SEQUENCE [LARGE SCALE GENOMIC DNA]</scope>
</reference>
<dbReference type="AlphaFoldDB" id="A0A8B8KSW4"/>
<dbReference type="InterPro" id="IPR001680">
    <property type="entry name" value="WD40_rpt"/>
</dbReference>
<dbReference type="InterPro" id="IPR015943">
    <property type="entry name" value="WD40/YVTN_repeat-like_dom_sf"/>
</dbReference>
<dbReference type="GeneID" id="113858484"/>
<dbReference type="SMART" id="SM00320">
    <property type="entry name" value="WD40"/>
    <property type="match status" value="3"/>
</dbReference>
<protein>
    <submittedName>
        <fullName evidence="2">Telomerase Cajal body protein 1 isoform X5</fullName>
    </submittedName>
</protein>
<dbReference type="InterPro" id="IPR051150">
    <property type="entry name" value="SWT21/TCAB1_mRNA_Telomere"/>
</dbReference>
<proteinExistence type="predicted"/>
<reference evidence="2" key="2">
    <citation type="submission" date="2025-08" db="UniProtKB">
        <authorList>
            <consortium name="RefSeq"/>
        </authorList>
    </citation>
    <scope>IDENTIFICATION</scope>
    <source>
        <tissue evidence="2">Young leaves</tissue>
    </source>
</reference>
<dbReference type="PANTHER" id="PTHR13211">
    <property type="entry name" value="TELOMERASE CAJAL BODY PROTEIN 1"/>
    <property type="match status" value="1"/>
</dbReference>
<evidence type="ECO:0000313" key="2">
    <source>
        <dbReference type="RefSeq" id="XP_027346967.1"/>
    </source>
</evidence>
<gene>
    <name evidence="2" type="primary">LOC113858484</name>
</gene>
<accession>A0A8B8KSW4</accession>
<dbReference type="InterPro" id="IPR036322">
    <property type="entry name" value="WD40_repeat_dom_sf"/>
</dbReference>
<dbReference type="RefSeq" id="XP_027346967.1">
    <property type="nucleotide sequence ID" value="XM_027491166.1"/>
</dbReference>
<dbReference type="Gene3D" id="2.130.10.10">
    <property type="entry name" value="YVTN repeat-like/Quinoprotein amine dehydrogenase"/>
    <property type="match status" value="1"/>
</dbReference>
<organism evidence="1 2">
    <name type="scientific">Abrus precatorius</name>
    <name type="common">Indian licorice</name>
    <name type="synonym">Glycine abrus</name>
    <dbReference type="NCBI Taxonomy" id="3816"/>
    <lineage>
        <taxon>Eukaryota</taxon>
        <taxon>Viridiplantae</taxon>
        <taxon>Streptophyta</taxon>
        <taxon>Embryophyta</taxon>
        <taxon>Tracheophyta</taxon>
        <taxon>Spermatophyta</taxon>
        <taxon>Magnoliopsida</taxon>
        <taxon>eudicotyledons</taxon>
        <taxon>Gunneridae</taxon>
        <taxon>Pentapetalae</taxon>
        <taxon>rosids</taxon>
        <taxon>fabids</taxon>
        <taxon>Fabales</taxon>
        <taxon>Fabaceae</taxon>
        <taxon>Papilionoideae</taxon>
        <taxon>50 kb inversion clade</taxon>
        <taxon>NPAAA clade</taxon>
        <taxon>indigoferoid/millettioid clade</taxon>
        <taxon>Abreae</taxon>
        <taxon>Abrus</taxon>
    </lineage>
</organism>
<name>A0A8B8KSW4_ABRPR</name>
<evidence type="ECO:0000313" key="1">
    <source>
        <dbReference type="Proteomes" id="UP000694853"/>
    </source>
</evidence>
<sequence length="371" mass="41473">MGEEEAVESESNVANAKEDYSSPVLRFNVPPHRTYHFHNQFITPSNPNNFLKAVKWSPDGSSFLTSSDDNTLRLFTPPASECDIPVAASNDESDSFAANVVMSEGESIHDFCWYPYMSSSDLVTNVFATTTRDHPIHLWDATSGQLRCTYRAYDAMDEITAAFSIAFNPAGTKIFAGYNKCIRMFDLHRPGRDFELYSTVKDKKEGQTGKTTWSSCTCCMVKKVELHMSSFPGMEIIYILEVGRTLIFSAGMCAKLLTVSTSYTGHQKTPISGYCLMLTLLDSILVQDGLVHIYNLQTGQWVSSFEAALGHRRFVIPDDGKEDLCLSGRENCVSVWTFCSDSMMEIDLNNDGSFNNRSESGVFFVPRTILF</sequence>
<dbReference type="PANTHER" id="PTHR13211:SF0">
    <property type="entry name" value="TELOMERASE CAJAL BODY PROTEIN 1"/>
    <property type="match status" value="1"/>
</dbReference>
<dbReference type="SUPFAM" id="SSF50978">
    <property type="entry name" value="WD40 repeat-like"/>
    <property type="match status" value="1"/>
</dbReference>
<keyword evidence="1" id="KW-1185">Reference proteome</keyword>
<dbReference type="Pfam" id="PF00400">
    <property type="entry name" value="WD40"/>
    <property type="match status" value="1"/>
</dbReference>